<dbReference type="AlphaFoldDB" id="A0A2T3P4H6"/>
<evidence type="ECO:0000256" key="4">
    <source>
        <dbReference type="ARBA" id="ARBA00022989"/>
    </source>
</evidence>
<dbReference type="Pfam" id="PF06271">
    <property type="entry name" value="RDD"/>
    <property type="match status" value="1"/>
</dbReference>
<feature type="transmembrane region" description="Helical" evidence="6">
    <location>
        <begin position="63"/>
        <end position="81"/>
    </location>
</feature>
<sequence length="152" mass="17756">MIFTGAQMKIRRLLAYILDVIPITIFVTAYFWYFQGFNETFTLFIENQRDLAIKAMFLEERNVIRNFASILCIVYFVIFEGSNTKNTLGKSILRIRVEDADGNELTYKQSLSRNIAKFLSILPGGLGLLYPLFNKERLFLHEKISKTRVRKL</sequence>
<keyword evidence="9" id="KW-1185">Reference proteome</keyword>
<dbReference type="OrthoDB" id="9793824at2"/>
<dbReference type="PANTHER" id="PTHR36115">
    <property type="entry name" value="PROLINE-RICH ANTIGEN HOMOLOG-RELATED"/>
    <property type="match status" value="1"/>
</dbReference>
<keyword evidence="4 6" id="KW-1133">Transmembrane helix</keyword>
<dbReference type="InterPro" id="IPR010432">
    <property type="entry name" value="RDD"/>
</dbReference>
<dbReference type="RefSeq" id="WP_084711755.1">
    <property type="nucleotide sequence ID" value="NZ_AP024852.1"/>
</dbReference>
<evidence type="ECO:0000256" key="3">
    <source>
        <dbReference type="ARBA" id="ARBA00022692"/>
    </source>
</evidence>
<dbReference type="GO" id="GO:0005886">
    <property type="term" value="C:plasma membrane"/>
    <property type="evidence" value="ECO:0007669"/>
    <property type="project" value="UniProtKB-SubCell"/>
</dbReference>
<reference evidence="8 9" key="1">
    <citation type="submission" date="2018-01" db="EMBL/GenBank/DDBJ databases">
        <title>Whole genome sequencing of Histamine producing bacteria.</title>
        <authorList>
            <person name="Butler K."/>
        </authorList>
    </citation>
    <scope>NUCLEOTIDE SEQUENCE [LARGE SCALE GENOMIC DNA]</scope>
    <source>
        <strain evidence="8 9">DSM 24669</strain>
    </source>
</reference>
<organism evidence="8 9">
    <name type="scientific">Photobacterium swingsii</name>
    <dbReference type="NCBI Taxonomy" id="680026"/>
    <lineage>
        <taxon>Bacteria</taxon>
        <taxon>Pseudomonadati</taxon>
        <taxon>Pseudomonadota</taxon>
        <taxon>Gammaproteobacteria</taxon>
        <taxon>Vibrionales</taxon>
        <taxon>Vibrionaceae</taxon>
        <taxon>Photobacterium</taxon>
    </lineage>
</organism>
<comment type="caution">
    <text evidence="8">The sequence shown here is derived from an EMBL/GenBank/DDBJ whole genome shotgun (WGS) entry which is preliminary data.</text>
</comment>
<keyword evidence="5 6" id="KW-0472">Membrane</keyword>
<evidence type="ECO:0000256" key="6">
    <source>
        <dbReference type="SAM" id="Phobius"/>
    </source>
</evidence>
<gene>
    <name evidence="8" type="ORF">C9I94_14970</name>
</gene>
<feature type="transmembrane region" description="Helical" evidence="6">
    <location>
        <begin position="12"/>
        <end position="33"/>
    </location>
</feature>
<keyword evidence="2" id="KW-1003">Cell membrane</keyword>
<dbReference type="STRING" id="680026.AB733_08010"/>
<dbReference type="InterPro" id="IPR051791">
    <property type="entry name" value="Pra-immunoreactive"/>
</dbReference>
<evidence type="ECO:0000313" key="9">
    <source>
        <dbReference type="Proteomes" id="UP000240481"/>
    </source>
</evidence>
<evidence type="ECO:0000313" key="8">
    <source>
        <dbReference type="EMBL" id="PSW23428.1"/>
    </source>
</evidence>
<proteinExistence type="predicted"/>
<comment type="subcellular location">
    <subcellularLocation>
        <location evidence="1">Cell membrane</location>
        <topology evidence="1">Multi-pass membrane protein</topology>
    </subcellularLocation>
</comment>
<evidence type="ECO:0000256" key="5">
    <source>
        <dbReference type="ARBA" id="ARBA00023136"/>
    </source>
</evidence>
<dbReference type="PANTHER" id="PTHR36115:SF4">
    <property type="entry name" value="MEMBRANE PROTEIN"/>
    <property type="match status" value="1"/>
</dbReference>
<feature type="domain" description="RDD" evidence="7">
    <location>
        <begin position="11"/>
        <end position="145"/>
    </location>
</feature>
<evidence type="ECO:0000256" key="2">
    <source>
        <dbReference type="ARBA" id="ARBA00022475"/>
    </source>
</evidence>
<dbReference type="Proteomes" id="UP000240481">
    <property type="component" value="Unassembled WGS sequence"/>
</dbReference>
<evidence type="ECO:0000259" key="7">
    <source>
        <dbReference type="Pfam" id="PF06271"/>
    </source>
</evidence>
<protein>
    <submittedName>
        <fullName evidence="8">RDD family protein</fullName>
    </submittedName>
</protein>
<dbReference type="EMBL" id="PYLZ01000008">
    <property type="protein sequence ID" value="PSW23428.1"/>
    <property type="molecule type" value="Genomic_DNA"/>
</dbReference>
<name>A0A2T3P4H6_9GAMM</name>
<evidence type="ECO:0000256" key="1">
    <source>
        <dbReference type="ARBA" id="ARBA00004651"/>
    </source>
</evidence>
<keyword evidence="3 6" id="KW-0812">Transmembrane</keyword>
<accession>A0A2T3P4H6</accession>